<dbReference type="Gene3D" id="1.10.1200.10">
    <property type="entry name" value="ACP-like"/>
    <property type="match status" value="1"/>
</dbReference>
<evidence type="ECO:0008006" key="5">
    <source>
        <dbReference type="Google" id="ProtNLM"/>
    </source>
</evidence>
<gene>
    <name evidence="2" type="ORF">ERS852380_00421</name>
    <name evidence="1" type="ORF">ERS852429_01104</name>
</gene>
<name>A0A174L179_PARDI</name>
<organism evidence="1 4">
    <name type="scientific">Parabacteroides distasonis</name>
    <dbReference type="NCBI Taxonomy" id="823"/>
    <lineage>
        <taxon>Bacteria</taxon>
        <taxon>Pseudomonadati</taxon>
        <taxon>Bacteroidota</taxon>
        <taxon>Bacteroidia</taxon>
        <taxon>Bacteroidales</taxon>
        <taxon>Tannerellaceae</taxon>
        <taxon>Parabacteroides</taxon>
    </lineage>
</organism>
<dbReference type="AlphaFoldDB" id="A0A174L179"/>
<sequence length="86" mass="9959">MPRLKEKKIMREKIISILSELRPEFDFSEPVNFIEEGMLDSFDIVTLVDTLDTEYDIVIDGIDIIPENFDSLDSIVRLLQKNGVNE</sequence>
<protein>
    <recommendedName>
        <fullName evidence="5">Acyl carrier protein</fullName>
    </recommendedName>
</protein>
<proteinExistence type="predicted"/>
<dbReference type="SUPFAM" id="SSF47336">
    <property type="entry name" value="ACP-like"/>
    <property type="match status" value="1"/>
</dbReference>
<dbReference type="InterPro" id="IPR036736">
    <property type="entry name" value="ACP-like_sf"/>
</dbReference>
<evidence type="ECO:0000313" key="2">
    <source>
        <dbReference type="EMBL" id="CUN46486.1"/>
    </source>
</evidence>
<dbReference type="Proteomes" id="UP000095455">
    <property type="component" value="Unassembled WGS sequence"/>
</dbReference>
<dbReference type="Proteomes" id="UP000095591">
    <property type="component" value="Unassembled WGS sequence"/>
</dbReference>
<evidence type="ECO:0000313" key="4">
    <source>
        <dbReference type="Proteomes" id="UP000095591"/>
    </source>
</evidence>
<dbReference type="EMBL" id="CYYK01000001">
    <property type="protein sequence ID" value="CUN46486.1"/>
    <property type="molecule type" value="Genomic_DNA"/>
</dbReference>
<evidence type="ECO:0000313" key="3">
    <source>
        <dbReference type="Proteomes" id="UP000095455"/>
    </source>
</evidence>
<accession>A0A174L179</accession>
<evidence type="ECO:0000313" key="1">
    <source>
        <dbReference type="EMBL" id="CUM91951.1"/>
    </source>
</evidence>
<dbReference type="EMBL" id="CYXP01000002">
    <property type="protein sequence ID" value="CUM91951.1"/>
    <property type="molecule type" value="Genomic_DNA"/>
</dbReference>
<reference evidence="3 4" key="1">
    <citation type="submission" date="2015-09" db="EMBL/GenBank/DDBJ databases">
        <authorList>
            <consortium name="Pathogen Informatics"/>
        </authorList>
    </citation>
    <scope>NUCLEOTIDE SEQUENCE [LARGE SCALE GENOMIC DNA]</scope>
    <source>
        <strain evidence="2 3">2789STDY5608822</strain>
        <strain evidence="1 4">2789STDY5608872</strain>
    </source>
</reference>